<dbReference type="Proteomes" id="UP001322744">
    <property type="component" value="Chromosome"/>
</dbReference>
<evidence type="ECO:0000313" key="2">
    <source>
        <dbReference type="Proteomes" id="UP001322744"/>
    </source>
</evidence>
<organism evidence="1 2">
    <name type="scientific">Anaerocellum danielii</name>
    <dbReference type="NCBI Taxonomy" id="1387557"/>
    <lineage>
        <taxon>Bacteria</taxon>
        <taxon>Bacillati</taxon>
        <taxon>Bacillota</taxon>
        <taxon>Bacillota incertae sedis</taxon>
        <taxon>Caldicellulosiruptorales</taxon>
        <taxon>Caldicellulosiruptoraceae</taxon>
        <taxon>Anaerocellum</taxon>
    </lineage>
</organism>
<gene>
    <name evidence="1" type="ORF">SOJ16_002314</name>
</gene>
<reference evidence="1 2" key="1">
    <citation type="submission" date="2023-12" db="EMBL/GenBank/DDBJ databases">
        <authorList>
            <person name="Manesh M.J.H."/>
            <person name="Bing R.G."/>
            <person name="Willard D.J."/>
            <person name="Kelly R.M."/>
        </authorList>
    </citation>
    <scope>NUCLEOTIDE SEQUENCE [LARGE SCALE GENOMIC DNA]</scope>
    <source>
        <strain evidence="1 2">DSM 8977</strain>
    </source>
</reference>
<sequence length="207" mass="23768">MGKRLLKKARLKRIVISAIVCFTFFLLNLSDVFAENTVTYVELPVKKVRQVYSNWCWAAGCESILYYCKNYLGFGREATQWDIVRYIYGNYVNEGATRTQIQDALRGYGVGSRLMVPLSGSVITYGQIIEQITYYRRPIGMCIPSHFAVLCGVWQFFDVNGYLENYAIVMDPAKGELVYIPDAELRNDNSYWDLYEALRILAPGEIL</sequence>
<dbReference type="RefSeq" id="WP_045175708.1">
    <property type="nucleotide sequence ID" value="NZ_CP139957.1"/>
</dbReference>
<dbReference type="EMBL" id="CP139957">
    <property type="protein sequence ID" value="WPX08431.1"/>
    <property type="molecule type" value="Genomic_DNA"/>
</dbReference>
<name>A0ABZ0TZE0_9FIRM</name>
<proteinExistence type="predicted"/>
<evidence type="ECO:0008006" key="3">
    <source>
        <dbReference type="Google" id="ProtNLM"/>
    </source>
</evidence>
<accession>A0ABZ0TZE0</accession>
<protein>
    <recommendedName>
        <fullName evidence="3">Peptidase C39-like domain-containing protein</fullName>
    </recommendedName>
</protein>
<evidence type="ECO:0000313" key="1">
    <source>
        <dbReference type="EMBL" id="WPX08431.1"/>
    </source>
</evidence>
<keyword evidence="2" id="KW-1185">Reference proteome</keyword>